<gene>
    <name evidence="1" type="ORF">CfE428DRAFT_1239</name>
</gene>
<accession>B4CXE8</accession>
<dbReference type="AlphaFoldDB" id="B4CXE8"/>
<evidence type="ECO:0008006" key="3">
    <source>
        <dbReference type="Google" id="ProtNLM"/>
    </source>
</evidence>
<dbReference type="EMBL" id="ABVL01000003">
    <property type="protein sequence ID" value="EDY20946.1"/>
    <property type="molecule type" value="Genomic_DNA"/>
</dbReference>
<evidence type="ECO:0000313" key="1">
    <source>
        <dbReference type="EMBL" id="EDY20946.1"/>
    </source>
</evidence>
<keyword evidence="2" id="KW-1185">Reference proteome</keyword>
<organism evidence="1 2">
    <name type="scientific">Chthoniobacter flavus Ellin428</name>
    <dbReference type="NCBI Taxonomy" id="497964"/>
    <lineage>
        <taxon>Bacteria</taxon>
        <taxon>Pseudomonadati</taxon>
        <taxon>Verrucomicrobiota</taxon>
        <taxon>Spartobacteria</taxon>
        <taxon>Chthoniobacterales</taxon>
        <taxon>Chthoniobacteraceae</taxon>
        <taxon>Chthoniobacter</taxon>
    </lineage>
</organism>
<proteinExistence type="predicted"/>
<dbReference type="InParanoid" id="B4CXE8"/>
<reference evidence="1 2" key="1">
    <citation type="journal article" date="2011" name="J. Bacteriol.">
        <title>Genome sequence of Chthoniobacter flavus Ellin428, an aerobic heterotrophic soil bacterium.</title>
        <authorList>
            <person name="Kant R."/>
            <person name="van Passel M.W."/>
            <person name="Palva A."/>
            <person name="Lucas S."/>
            <person name="Lapidus A."/>
            <person name="Glavina Del Rio T."/>
            <person name="Dalin E."/>
            <person name="Tice H."/>
            <person name="Bruce D."/>
            <person name="Goodwin L."/>
            <person name="Pitluck S."/>
            <person name="Larimer F.W."/>
            <person name="Land M.L."/>
            <person name="Hauser L."/>
            <person name="Sangwan P."/>
            <person name="de Vos W.M."/>
            <person name="Janssen P.H."/>
            <person name="Smidt H."/>
        </authorList>
    </citation>
    <scope>NUCLEOTIDE SEQUENCE [LARGE SCALE GENOMIC DNA]</scope>
    <source>
        <strain evidence="1 2">Ellin428</strain>
    </source>
</reference>
<sequence length="374" mass="41180">MAGTVAHRELITARGVRFAVAEDADDAAIRRLLRENAMEGAICVTFEREPAYARGANIAGGRDRTIIAFSRDRLVCMGRCTRRPTWVAGQEASVGYLAELRLDAGALGRLDILKGGYRFFRETEGDNPAAAYFTSIGADNDRAIRLLERGGLGLPAYEFLAEFETFLVTVARHSRRPLTVASPEHLPAMVRLLNDHGQRHQLSPVWSVGSLLSLEQHGLPLSRFRLLFEGGELVASGALWDQRAFRQTVIQRYAPLLSFARPILNAVGRPFGLPRLPRPGATLPAAFLSPLALADGAAALLPDFVEGFFAPAVEAGVEFLTVGLPAHSPEAAALRRRFHLRTWRSRFYQVQWAEKSVVDLRGNRAVYFPDVALL</sequence>
<comment type="caution">
    <text evidence="1">The sequence shown here is derived from an EMBL/GenBank/DDBJ whole genome shotgun (WGS) entry which is preliminary data.</text>
</comment>
<evidence type="ECO:0000313" key="2">
    <source>
        <dbReference type="Proteomes" id="UP000005824"/>
    </source>
</evidence>
<protein>
    <recommendedName>
        <fullName evidence="3">N-acetyltransferase domain-containing protein</fullName>
    </recommendedName>
</protein>
<dbReference type="eggNOG" id="ENOG502ZC6J">
    <property type="taxonomic scope" value="Bacteria"/>
</dbReference>
<name>B4CXE8_9BACT</name>
<dbReference type="STRING" id="497964.CfE428DRAFT_1239"/>
<dbReference type="Proteomes" id="UP000005824">
    <property type="component" value="Unassembled WGS sequence"/>
</dbReference>